<evidence type="ECO:0000256" key="5">
    <source>
        <dbReference type="ARBA" id="ARBA00022833"/>
    </source>
</evidence>
<dbReference type="InterPro" id="IPR012763">
    <property type="entry name" value="DNA_pol_III_sug/sutau_N"/>
</dbReference>
<dbReference type="GO" id="GO:0006261">
    <property type="term" value="P:DNA-templated DNA replication"/>
    <property type="evidence" value="ECO:0007669"/>
    <property type="project" value="TreeGrafter"/>
</dbReference>
<feature type="compositionally biased region" description="Basic residues" evidence="9">
    <location>
        <begin position="848"/>
        <end position="861"/>
    </location>
</feature>
<dbReference type="Proteomes" id="UP000886520">
    <property type="component" value="Chromosome 20"/>
</dbReference>
<evidence type="ECO:0000256" key="8">
    <source>
        <dbReference type="SAM" id="Coils"/>
    </source>
</evidence>
<comment type="similarity">
    <text evidence="1">Belongs to the DnaX/STICHEL family.</text>
</comment>
<dbReference type="InterPro" id="IPR008921">
    <property type="entry name" value="DNA_pol3_clamp-load_cplx_C"/>
</dbReference>
<dbReference type="GO" id="GO:0005524">
    <property type="term" value="F:ATP binding"/>
    <property type="evidence" value="ECO:0007669"/>
    <property type="project" value="UniProtKB-KW"/>
</dbReference>
<dbReference type="SUPFAM" id="SSF52540">
    <property type="entry name" value="P-loop containing nucleoside triphosphate hydrolases"/>
    <property type="match status" value="1"/>
</dbReference>
<dbReference type="InterPro" id="IPR045085">
    <property type="entry name" value="HLD_clamp_pol_III_gamma_tau"/>
</dbReference>
<feature type="compositionally biased region" description="Polar residues" evidence="9">
    <location>
        <begin position="837"/>
        <end position="846"/>
    </location>
</feature>
<feature type="compositionally biased region" description="Basic residues" evidence="9">
    <location>
        <begin position="273"/>
        <end position="284"/>
    </location>
</feature>
<comment type="caution">
    <text evidence="12">The sequence shown here is derived from an EMBL/GenBank/DDBJ whole genome shotgun (WGS) entry which is preliminary data.</text>
</comment>
<dbReference type="GO" id="GO:0009360">
    <property type="term" value="C:DNA polymerase III complex"/>
    <property type="evidence" value="ECO:0007669"/>
    <property type="project" value="InterPro"/>
</dbReference>
<dbReference type="Pfam" id="PF23007">
    <property type="entry name" value="DnaA_N-like_STI"/>
    <property type="match status" value="1"/>
</dbReference>
<feature type="compositionally biased region" description="Basic and acidic residues" evidence="9">
    <location>
        <begin position="183"/>
        <end position="194"/>
    </location>
</feature>
<dbReference type="Pfam" id="PF13177">
    <property type="entry name" value="DNA_pol3_delta2"/>
    <property type="match status" value="1"/>
</dbReference>
<evidence type="ECO:0000256" key="2">
    <source>
        <dbReference type="ARBA" id="ARBA00022528"/>
    </source>
</evidence>
<dbReference type="NCBIfam" id="TIGR02397">
    <property type="entry name" value="dnaX_nterm"/>
    <property type="match status" value="1"/>
</dbReference>
<keyword evidence="5" id="KW-0862">Zinc</keyword>
<evidence type="ECO:0000256" key="9">
    <source>
        <dbReference type="SAM" id="MobiDB-lite"/>
    </source>
</evidence>
<dbReference type="GO" id="GO:0003677">
    <property type="term" value="F:DNA binding"/>
    <property type="evidence" value="ECO:0007669"/>
    <property type="project" value="InterPro"/>
</dbReference>
<organism evidence="12 13">
    <name type="scientific">Adiantum capillus-veneris</name>
    <name type="common">Maidenhair fern</name>
    <dbReference type="NCBI Taxonomy" id="13818"/>
    <lineage>
        <taxon>Eukaryota</taxon>
        <taxon>Viridiplantae</taxon>
        <taxon>Streptophyta</taxon>
        <taxon>Embryophyta</taxon>
        <taxon>Tracheophyta</taxon>
        <taxon>Polypodiopsida</taxon>
        <taxon>Polypodiidae</taxon>
        <taxon>Polypodiales</taxon>
        <taxon>Pteridineae</taxon>
        <taxon>Pteridaceae</taxon>
        <taxon>Vittarioideae</taxon>
        <taxon>Adiantum</taxon>
    </lineage>
</organism>
<keyword evidence="13" id="KW-1185">Reference proteome</keyword>
<feature type="compositionally biased region" description="Polar residues" evidence="9">
    <location>
        <begin position="421"/>
        <end position="432"/>
    </location>
</feature>
<feature type="compositionally biased region" description="Polar residues" evidence="9">
    <location>
        <begin position="375"/>
        <end position="385"/>
    </location>
</feature>
<dbReference type="InterPro" id="IPR027417">
    <property type="entry name" value="P-loop_NTPase"/>
</dbReference>
<keyword evidence="2" id="KW-0934">Plastid</keyword>
<gene>
    <name evidence="12" type="ORF">GOP47_0020993</name>
</gene>
<feature type="domain" description="STICHEL DnaA-N-like alpha-beta" evidence="11">
    <location>
        <begin position="937"/>
        <end position="1017"/>
    </location>
</feature>
<dbReference type="OrthoDB" id="1906110at2759"/>
<keyword evidence="2" id="KW-0150">Chloroplast</keyword>
<evidence type="ECO:0000313" key="13">
    <source>
        <dbReference type="Proteomes" id="UP000886520"/>
    </source>
</evidence>
<dbReference type="GO" id="GO:0003689">
    <property type="term" value="F:DNA clamp loader activity"/>
    <property type="evidence" value="ECO:0007669"/>
    <property type="project" value="TreeGrafter"/>
</dbReference>
<dbReference type="GO" id="GO:0005663">
    <property type="term" value="C:DNA replication factor C complex"/>
    <property type="evidence" value="ECO:0007669"/>
    <property type="project" value="TreeGrafter"/>
</dbReference>
<feature type="compositionally biased region" description="Low complexity" evidence="9">
    <location>
        <begin position="386"/>
        <end position="417"/>
    </location>
</feature>
<dbReference type="InterPro" id="IPR050238">
    <property type="entry name" value="DNA_Rep/Repair_Clamp_Loader"/>
</dbReference>
<dbReference type="CDD" id="cd18137">
    <property type="entry name" value="HLD_clamp_pol_III_gamma_tau"/>
    <property type="match status" value="1"/>
</dbReference>
<evidence type="ECO:0000313" key="12">
    <source>
        <dbReference type="EMBL" id="KAI5064323.1"/>
    </source>
</evidence>
<evidence type="ECO:0000259" key="10">
    <source>
        <dbReference type="Pfam" id="PF22608"/>
    </source>
</evidence>
<reference evidence="12" key="1">
    <citation type="submission" date="2021-01" db="EMBL/GenBank/DDBJ databases">
        <title>Adiantum capillus-veneris genome.</title>
        <authorList>
            <person name="Fang Y."/>
            <person name="Liao Q."/>
        </authorList>
    </citation>
    <scope>NUCLEOTIDE SEQUENCE</scope>
    <source>
        <strain evidence="12">H3</strain>
        <tissue evidence="12">Leaf</tissue>
    </source>
</reference>
<feature type="domain" description="DNA polymerase III subunit gamma/tau helical lid" evidence="10">
    <location>
        <begin position="642"/>
        <end position="683"/>
    </location>
</feature>
<dbReference type="PANTHER" id="PTHR11669">
    <property type="entry name" value="REPLICATION FACTOR C / DNA POLYMERASE III GAMMA-TAU SUBUNIT"/>
    <property type="match status" value="1"/>
</dbReference>
<name>A0A9D4UB68_ADICA</name>
<protein>
    <submittedName>
        <fullName evidence="12">Uncharacterized protein</fullName>
    </submittedName>
</protein>
<sequence length="1226" mass="135365">MLADVQQKGPTNGQATGRGVSNAAANRIKLAGRRSANDTWQVKPSWRYDMGEEAKEGGRCCRNSKFRLAMALLESLACWVKPAFPHSLVSTLLFKWSSRATIDILQRVIALDVSVAPRIVMDGNVIYAKKLEPLAVKVGDVCHNSCPNMDGDHGDDEQQREAHTPYYHVKERKVRDGTGNASDCKKSRSADMGKVRRPLTRRSAVKALSANENHNESRNFPLLVFSIEDRHSEGRQKRNECCQAKTDGLFPHKKGRPQLAFELTTKSKLGNRSFRKNRGRRLRRSPTSQPRRNVQDLLYTGLITPSRRHLNWKISPGVYRLTSDALKDGGVDELDISDLPRSGCGTPWSWSRIHSKKRHNLLKMAGMGMPCRLSDSLTKNLGRQDSSSTSESSSAVSETSFNTDSESLPLLEPNSPLQDYCKSQSESVSWEQNGKMHQESNGASYMEPVRPVIMRGDGKPAAVASGHLSLNQKYMPKTFHDIVGQNFVTQALCNALSRGKIAPMYIFYGPRGTGKTSCAQIFAAALNCLSVEGQRPCGTCIECESGKYSKIIEYNVGGKNGTRGVKTLMHDVIWSSSAHYSVYAVNECHTLTSQSWDAFLKVVNEAPRNVVFILSTSSLEHIPHEVASRCQKFLFSKIKENEIVRKLQSIATEENMEADAEAIKLIASTCDGSLHDAEMMLDQLSLLGQNISISLVQELMGLIPDNKLVDLLDFALSADTINTVRSLKELMVSGAEPLNLMSQLACLITSILAGGFQIPTEMQRCKFFRQELTKEDMERLRQALKTLSEAEKQLRDSSDRTTWLTAALLQFAPDQSYLVPRSSSNTTSVGQTPEGPSDTNGTQNLKPFSKRRPRSHSKHLTPTHMESGPGTTTECASNEMSDSSRFSLASSQAQVKAKTNQKPKGVRSTASEVRLQLSSTQTDDPGNTRAHITTLADQFDMEDVWQQFLDAVHSSSLRKFLMTQGKLASLSMSKGFAVAHLEFGQVTHTSRAMRSKTSIAYAFHCTLGYPVDVNICLAPMAAAMEDPKRQVSMGDQILRSSNGLWHSAMNAKPSLMDPKVTEDEHSPQPLAIMSSVYPLKPHQQSNPSRPVLSFEILELNNWNSDLLPPSKPAKQKQAETMIMYDCNKDDDDGDGDESKHETTSSLNIFRSGGSELGYTMAQEAHSAMVAAQQLEEETMKLESKTGTSCWNAPGSGDGHSKAKHLQRTSKRSGLLLSLCPCATSSH</sequence>
<dbReference type="GO" id="GO:0006281">
    <property type="term" value="P:DNA repair"/>
    <property type="evidence" value="ECO:0007669"/>
    <property type="project" value="TreeGrafter"/>
</dbReference>
<feature type="compositionally biased region" description="Polar residues" evidence="9">
    <location>
        <begin position="821"/>
        <end position="831"/>
    </location>
</feature>
<feature type="region of interest" description="Disordered" evidence="9">
    <location>
        <begin position="373"/>
        <end position="441"/>
    </location>
</feature>
<dbReference type="InterPro" id="IPR054506">
    <property type="entry name" value="DnaA_N-like_STI"/>
</dbReference>
<feature type="region of interest" description="Disordered" evidence="9">
    <location>
        <begin position="176"/>
        <end position="196"/>
    </location>
</feature>
<evidence type="ECO:0000256" key="4">
    <source>
        <dbReference type="ARBA" id="ARBA00022741"/>
    </source>
</evidence>
<feature type="region of interest" description="Disordered" evidence="9">
    <location>
        <begin position="819"/>
        <end position="910"/>
    </location>
</feature>
<dbReference type="Pfam" id="PF22608">
    <property type="entry name" value="DNAX_ATPase_lid"/>
    <property type="match status" value="1"/>
</dbReference>
<feature type="region of interest" description="Disordered" evidence="9">
    <location>
        <begin position="266"/>
        <end position="290"/>
    </location>
</feature>
<feature type="coiled-coil region" evidence="8">
    <location>
        <begin position="770"/>
        <end position="800"/>
    </location>
</feature>
<evidence type="ECO:0000256" key="7">
    <source>
        <dbReference type="ARBA" id="ARBA00023054"/>
    </source>
</evidence>
<proteinExistence type="inferred from homology"/>
<dbReference type="GO" id="GO:0046872">
    <property type="term" value="F:metal ion binding"/>
    <property type="evidence" value="ECO:0007669"/>
    <property type="project" value="UniProtKB-KW"/>
</dbReference>
<dbReference type="Gene3D" id="3.40.50.300">
    <property type="entry name" value="P-loop containing nucleotide triphosphate hydrolases"/>
    <property type="match status" value="1"/>
</dbReference>
<evidence type="ECO:0000256" key="6">
    <source>
        <dbReference type="ARBA" id="ARBA00022840"/>
    </source>
</evidence>
<keyword evidence="6" id="KW-0067">ATP-binding</keyword>
<dbReference type="FunFam" id="1.10.8.60:FF:000013">
    <property type="entry name" value="DNA polymerase III subunit gamma/tau"/>
    <property type="match status" value="1"/>
</dbReference>
<keyword evidence="7 8" id="KW-0175">Coiled coil</keyword>
<evidence type="ECO:0000256" key="3">
    <source>
        <dbReference type="ARBA" id="ARBA00022723"/>
    </source>
</evidence>
<dbReference type="PANTHER" id="PTHR11669:SF46">
    <property type="entry name" value="PROTEIN STICHEL-LIKE 3"/>
    <property type="match status" value="1"/>
</dbReference>
<dbReference type="AlphaFoldDB" id="A0A9D4UB68"/>
<keyword evidence="3" id="KW-0479">Metal-binding</keyword>
<dbReference type="EMBL" id="JABFUD020000020">
    <property type="protein sequence ID" value="KAI5064323.1"/>
    <property type="molecule type" value="Genomic_DNA"/>
</dbReference>
<accession>A0A9D4UB68</accession>
<dbReference type="SUPFAM" id="SSF48019">
    <property type="entry name" value="post-AAA+ oligomerization domain-like"/>
    <property type="match status" value="1"/>
</dbReference>
<keyword evidence="4" id="KW-0547">Nucleotide-binding</keyword>
<feature type="compositionally biased region" description="Polar residues" evidence="9">
    <location>
        <begin position="869"/>
        <end position="898"/>
    </location>
</feature>
<dbReference type="GO" id="GO:0003887">
    <property type="term" value="F:DNA-directed DNA polymerase activity"/>
    <property type="evidence" value="ECO:0007669"/>
    <property type="project" value="InterPro"/>
</dbReference>
<evidence type="ECO:0000256" key="1">
    <source>
        <dbReference type="ARBA" id="ARBA00006360"/>
    </source>
</evidence>
<dbReference type="Gene3D" id="1.10.8.60">
    <property type="match status" value="1"/>
</dbReference>
<evidence type="ECO:0000259" key="11">
    <source>
        <dbReference type="Pfam" id="PF23007"/>
    </source>
</evidence>